<sequence>MFAVAFVLTLVWMALGVVAGVALVRGRVRWAHIHTRKAAGGVLVAAVAVMIISGLVAPKQQTDQARVTTTSSASATAPTVTTSVAAPPTPTAVAVPPATTLAAPSTTGTAVSPLPTGPAPQAIAPALVSPSVQVPAPQPVSPAAPAPAAPQWVTPGAFCAPHGAIGTTKTGKTMVCDTTATDDRNRWRHE</sequence>
<keyword evidence="2" id="KW-0812">Transmembrane</keyword>
<comment type="caution">
    <text evidence="3">The sequence shown here is derived from an EMBL/GenBank/DDBJ whole genome shotgun (WGS) entry which is preliminary data.</text>
</comment>
<evidence type="ECO:0000256" key="1">
    <source>
        <dbReference type="SAM" id="MobiDB-lite"/>
    </source>
</evidence>
<dbReference type="RefSeq" id="WP_387256200.1">
    <property type="nucleotide sequence ID" value="NZ_JBIALX010000031.1"/>
</dbReference>
<dbReference type="EMBL" id="JBIALX010000031">
    <property type="protein sequence ID" value="MFF0458574.1"/>
    <property type="molecule type" value="Genomic_DNA"/>
</dbReference>
<keyword evidence="2" id="KW-1133">Transmembrane helix</keyword>
<accession>A0ABW6NTX3</accession>
<keyword evidence="2" id="KW-0472">Membrane</keyword>
<reference evidence="3 4" key="1">
    <citation type="submission" date="2024-10" db="EMBL/GenBank/DDBJ databases">
        <title>The Natural Products Discovery Center: Release of the First 8490 Sequenced Strains for Exploring Actinobacteria Biosynthetic Diversity.</title>
        <authorList>
            <person name="Kalkreuter E."/>
            <person name="Kautsar S.A."/>
            <person name="Yang D."/>
            <person name="Bader C.D."/>
            <person name="Teijaro C.N."/>
            <person name="Fluegel L."/>
            <person name="Davis C.M."/>
            <person name="Simpson J.R."/>
            <person name="Lauterbach L."/>
            <person name="Steele A.D."/>
            <person name="Gui C."/>
            <person name="Meng S."/>
            <person name="Li G."/>
            <person name="Viehrig K."/>
            <person name="Ye F."/>
            <person name="Su P."/>
            <person name="Kiefer A.F."/>
            <person name="Nichols A."/>
            <person name="Cepeda A.J."/>
            <person name="Yan W."/>
            <person name="Fan B."/>
            <person name="Jiang Y."/>
            <person name="Adhikari A."/>
            <person name="Zheng C.-J."/>
            <person name="Schuster L."/>
            <person name="Cowan T.M."/>
            <person name="Smanski M.J."/>
            <person name="Chevrette M.G."/>
            <person name="De Carvalho L.P.S."/>
            <person name="Shen B."/>
        </authorList>
    </citation>
    <scope>NUCLEOTIDE SEQUENCE [LARGE SCALE GENOMIC DNA]</scope>
    <source>
        <strain evidence="3 4">NPDC004550</strain>
    </source>
</reference>
<gene>
    <name evidence="3" type="ORF">ACFYTH_34935</name>
</gene>
<proteinExistence type="predicted"/>
<feature type="transmembrane region" description="Helical" evidence="2">
    <location>
        <begin position="6"/>
        <end position="26"/>
    </location>
</feature>
<evidence type="ECO:0000313" key="4">
    <source>
        <dbReference type="Proteomes" id="UP001601521"/>
    </source>
</evidence>
<evidence type="ECO:0000313" key="3">
    <source>
        <dbReference type="EMBL" id="MFF0458574.1"/>
    </source>
</evidence>
<protein>
    <submittedName>
        <fullName evidence="3">Uncharacterized protein</fullName>
    </submittedName>
</protein>
<organism evidence="3 4">
    <name type="scientific">Nocardia africana</name>
    <dbReference type="NCBI Taxonomy" id="134964"/>
    <lineage>
        <taxon>Bacteria</taxon>
        <taxon>Bacillati</taxon>
        <taxon>Actinomycetota</taxon>
        <taxon>Actinomycetes</taxon>
        <taxon>Mycobacteriales</taxon>
        <taxon>Nocardiaceae</taxon>
        <taxon>Nocardia</taxon>
    </lineage>
</organism>
<feature type="region of interest" description="Disordered" evidence="1">
    <location>
        <begin position="62"/>
        <end position="90"/>
    </location>
</feature>
<evidence type="ECO:0000256" key="2">
    <source>
        <dbReference type="SAM" id="Phobius"/>
    </source>
</evidence>
<feature type="compositionally biased region" description="Low complexity" evidence="1">
    <location>
        <begin position="67"/>
        <end position="90"/>
    </location>
</feature>
<feature type="transmembrane region" description="Helical" evidence="2">
    <location>
        <begin position="38"/>
        <end position="57"/>
    </location>
</feature>
<dbReference type="Proteomes" id="UP001601521">
    <property type="component" value="Unassembled WGS sequence"/>
</dbReference>
<keyword evidence="4" id="KW-1185">Reference proteome</keyword>
<name>A0ABW6NTX3_9NOCA</name>